<accession>A0A3P6SLL7</accession>
<dbReference type="EMBL" id="UYRV01007689">
    <property type="protein sequence ID" value="VDK54881.1"/>
    <property type="molecule type" value="Genomic_DNA"/>
</dbReference>
<feature type="compositionally biased region" description="Acidic residues" evidence="1">
    <location>
        <begin position="31"/>
        <end position="42"/>
    </location>
</feature>
<evidence type="ECO:0000256" key="1">
    <source>
        <dbReference type="SAM" id="MobiDB-lite"/>
    </source>
</evidence>
<reference evidence="2 3" key="1">
    <citation type="submission" date="2018-11" db="EMBL/GenBank/DDBJ databases">
        <authorList>
            <consortium name="Pathogen Informatics"/>
        </authorList>
    </citation>
    <scope>NUCLEOTIDE SEQUENCE [LARGE SCALE GENOMIC DNA]</scope>
</reference>
<protein>
    <submittedName>
        <fullName evidence="2">Uncharacterized protein</fullName>
    </submittedName>
</protein>
<dbReference type="AlphaFoldDB" id="A0A3P6SLL7"/>
<feature type="region of interest" description="Disordered" evidence="1">
    <location>
        <begin position="31"/>
        <end position="75"/>
    </location>
</feature>
<sequence>MFRWGTARCRCGTDSEVAEVKPLKLKKMEVEEAIPEEDEEMDVPVTRGRRKATTQQASGSAEVRPDKHINFARNN</sequence>
<gene>
    <name evidence="2" type="ORF">CGOC_LOCUS3135</name>
</gene>
<keyword evidence="3" id="KW-1185">Reference proteome</keyword>
<evidence type="ECO:0000313" key="2">
    <source>
        <dbReference type="EMBL" id="VDK54881.1"/>
    </source>
</evidence>
<evidence type="ECO:0000313" key="3">
    <source>
        <dbReference type="Proteomes" id="UP000271889"/>
    </source>
</evidence>
<organism evidence="2 3">
    <name type="scientific">Cylicostephanus goldi</name>
    <name type="common">Nematode worm</name>
    <dbReference type="NCBI Taxonomy" id="71465"/>
    <lineage>
        <taxon>Eukaryota</taxon>
        <taxon>Metazoa</taxon>
        <taxon>Ecdysozoa</taxon>
        <taxon>Nematoda</taxon>
        <taxon>Chromadorea</taxon>
        <taxon>Rhabditida</taxon>
        <taxon>Rhabditina</taxon>
        <taxon>Rhabditomorpha</taxon>
        <taxon>Strongyloidea</taxon>
        <taxon>Strongylidae</taxon>
        <taxon>Cylicostephanus</taxon>
    </lineage>
</organism>
<proteinExistence type="predicted"/>
<name>A0A3P6SLL7_CYLGO</name>
<dbReference type="Proteomes" id="UP000271889">
    <property type="component" value="Unassembled WGS sequence"/>
</dbReference>